<evidence type="ECO:0000259" key="2">
    <source>
        <dbReference type="Pfam" id="PF13542"/>
    </source>
</evidence>
<dbReference type="Pfam" id="PF13542">
    <property type="entry name" value="HTH_Tnp_ISL3"/>
    <property type="match status" value="1"/>
</dbReference>
<sequence>MDWERSYTQRYEAYIYQQVKQTTIDQVSQNEELSRDQVEGIFNRQFEQRQAKKPKDFGSRKSVSTR</sequence>
<proteinExistence type="predicted"/>
<gene>
    <name evidence="3" type="ORF">JX360_09490</name>
</gene>
<feature type="compositionally biased region" description="Basic and acidic residues" evidence="1">
    <location>
        <begin position="46"/>
        <end position="59"/>
    </location>
</feature>
<reference evidence="3" key="1">
    <citation type="submission" date="2021-02" db="EMBL/GenBank/DDBJ databases">
        <title>The CRISPR/cas machinery reduction and long-range gene transfer in the hot spring cyanobacterium Synechococcus.</title>
        <authorList>
            <person name="Dvorak P."/>
            <person name="Jahodarova E."/>
            <person name="Hasler P."/>
            <person name="Poulickova A."/>
        </authorList>
    </citation>
    <scope>NUCLEOTIDE SEQUENCE</scope>
    <source>
        <strain evidence="3">Rupite</strain>
    </source>
</reference>
<keyword evidence="4" id="KW-1185">Reference proteome</keyword>
<comment type="caution">
    <text evidence="3">The sequence shown here is derived from an EMBL/GenBank/DDBJ whole genome shotgun (WGS) entry which is preliminary data.</text>
</comment>
<evidence type="ECO:0000256" key="1">
    <source>
        <dbReference type="SAM" id="MobiDB-lite"/>
    </source>
</evidence>
<evidence type="ECO:0000313" key="4">
    <source>
        <dbReference type="Proteomes" id="UP000830835"/>
    </source>
</evidence>
<organism evidence="3 4">
    <name type="scientific">Thermostichus vulcanus str. 'Rupite'</name>
    <dbReference type="NCBI Taxonomy" id="2813851"/>
    <lineage>
        <taxon>Bacteria</taxon>
        <taxon>Bacillati</taxon>
        <taxon>Cyanobacteriota</taxon>
        <taxon>Cyanophyceae</taxon>
        <taxon>Thermostichales</taxon>
        <taxon>Thermostichaceae</taxon>
        <taxon>Thermostichus</taxon>
    </lineage>
</organism>
<accession>A0ABT0CBI8</accession>
<dbReference type="InterPro" id="IPR032877">
    <property type="entry name" value="Transposase_HTH"/>
</dbReference>
<dbReference type="Proteomes" id="UP000830835">
    <property type="component" value="Unassembled WGS sequence"/>
</dbReference>
<evidence type="ECO:0000313" key="3">
    <source>
        <dbReference type="EMBL" id="MCJ2543135.1"/>
    </source>
</evidence>
<name>A0ABT0CBI8_THEVL</name>
<feature type="domain" description="Transposase IS204/IS1001/IS1096/IS1165 helix-turn-helix" evidence="2">
    <location>
        <begin position="3"/>
        <end position="44"/>
    </location>
</feature>
<dbReference type="EMBL" id="JAFIRA010000021">
    <property type="protein sequence ID" value="MCJ2543135.1"/>
    <property type="molecule type" value="Genomic_DNA"/>
</dbReference>
<protein>
    <submittedName>
        <fullName evidence="3">Transposase family protein</fullName>
    </submittedName>
</protein>
<feature type="region of interest" description="Disordered" evidence="1">
    <location>
        <begin position="44"/>
        <end position="66"/>
    </location>
</feature>